<protein>
    <submittedName>
        <fullName evidence="1">Uncharacterized protein</fullName>
    </submittedName>
</protein>
<comment type="caution">
    <text evidence="1">The sequence shown here is derived from an EMBL/GenBank/DDBJ whole genome shotgun (WGS) entry which is preliminary data.</text>
</comment>
<evidence type="ECO:0000313" key="2">
    <source>
        <dbReference type="Proteomes" id="UP000214646"/>
    </source>
</evidence>
<name>A0A225E0K8_9BACT</name>
<organism evidence="1 2">
    <name type="scientific">Fimbriiglobus ruber</name>
    <dbReference type="NCBI Taxonomy" id="1908690"/>
    <lineage>
        <taxon>Bacteria</taxon>
        <taxon>Pseudomonadati</taxon>
        <taxon>Planctomycetota</taxon>
        <taxon>Planctomycetia</taxon>
        <taxon>Gemmatales</taxon>
        <taxon>Gemmataceae</taxon>
        <taxon>Fimbriiglobus</taxon>
    </lineage>
</organism>
<dbReference type="Proteomes" id="UP000214646">
    <property type="component" value="Unassembled WGS sequence"/>
</dbReference>
<dbReference type="AlphaFoldDB" id="A0A225E0K8"/>
<sequence>MTRARDLTKELTDAKSGDAARLKVRRGDATETLIVVLGKGL</sequence>
<evidence type="ECO:0000313" key="1">
    <source>
        <dbReference type="EMBL" id="OWK43526.1"/>
    </source>
</evidence>
<proteinExistence type="predicted"/>
<keyword evidence="2" id="KW-1185">Reference proteome</keyword>
<dbReference type="EMBL" id="NIDE01000004">
    <property type="protein sequence ID" value="OWK43526.1"/>
    <property type="molecule type" value="Genomic_DNA"/>
</dbReference>
<reference evidence="2" key="1">
    <citation type="submission" date="2017-06" db="EMBL/GenBank/DDBJ databases">
        <title>Genome analysis of Fimbriiglobus ruber SP5, the first member of the order Planctomycetales with confirmed chitinolytic capability.</title>
        <authorList>
            <person name="Ravin N.V."/>
            <person name="Rakitin A.L."/>
            <person name="Ivanova A.A."/>
            <person name="Beletsky A.V."/>
            <person name="Kulichevskaya I.S."/>
            <person name="Mardanov A.V."/>
            <person name="Dedysh S.N."/>
        </authorList>
    </citation>
    <scope>NUCLEOTIDE SEQUENCE [LARGE SCALE GENOMIC DNA]</scope>
    <source>
        <strain evidence="2">SP5</strain>
    </source>
</reference>
<accession>A0A225E0K8</accession>
<gene>
    <name evidence="1" type="ORF">FRUB_03125</name>
</gene>